<sequence length="197" mass="21184">MWAIVDNTELSIDAAHDCPASQGVIFAPGIRVLPEGSPLVLATLPVLDWNAELMNALRTTASPARPNCYAAVMMIDPFPLWEDLGDLLIDQGFAGVVNFPPASLVEVKQGQPSPQDGNTIEIDRMKWFHEIGLGLIYAASRPEEISTIELRLSGLLDAIVSVPVASLHTPISGSLLLECDPTINADRRGAPPILSLR</sequence>
<dbReference type="Gene3D" id="3.20.20.70">
    <property type="entry name" value="Aldolase class I"/>
    <property type="match status" value="1"/>
</dbReference>
<dbReference type="GO" id="GO:0003824">
    <property type="term" value="F:catalytic activity"/>
    <property type="evidence" value="ECO:0007669"/>
    <property type="project" value="InterPro"/>
</dbReference>
<gene>
    <name evidence="1" type="ORF">At1D1609_49350</name>
</gene>
<reference evidence="1 2" key="1">
    <citation type="submission" date="2018-02" db="EMBL/GenBank/DDBJ databases">
        <title>Complete genome sequence of Agrobacterium tumefaciens 1D1609.</title>
        <authorList>
            <person name="Cho S.-T."/>
            <person name="Haryono M."/>
            <person name="Chang H.-H."/>
            <person name="Santos M.N."/>
            <person name="Lai E.-M."/>
            <person name="Kuo C.-H."/>
        </authorList>
    </citation>
    <scope>NUCLEOTIDE SEQUENCE [LARGE SCALE GENOMIC DNA]</scope>
    <source>
        <strain evidence="1 2">1D1609</strain>
    </source>
</reference>
<protein>
    <recommendedName>
        <fullName evidence="3">TIM-barrel domain-containing protein</fullName>
    </recommendedName>
</protein>
<dbReference type="EMBL" id="CP026925">
    <property type="protein sequence ID" value="AVH44974.1"/>
    <property type="molecule type" value="Genomic_DNA"/>
</dbReference>
<name>A0A2L2LKW4_AGRTU</name>
<proteinExistence type="predicted"/>
<organism evidence="1 2">
    <name type="scientific">Agrobacterium tumefaciens</name>
    <dbReference type="NCBI Taxonomy" id="358"/>
    <lineage>
        <taxon>Bacteria</taxon>
        <taxon>Pseudomonadati</taxon>
        <taxon>Pseudomonadota</taxon>
        <taxon>Alphaproteobacteria</taxon>
        <taxon>Hyphomicrobiales</taxon>
        <taxon>Rhizobiaceae</taxon>
        <taxon>Rhizobium/Agrobacterium group</taxon>
        <taxon>Agrobacterium</taxon>
        <taxon>Agrobacterium tumefaciens complex</taxon>
    </lineage>
</organism>
<evidence type="ECO:0008006" key="3">
    <source>
        <dbReference type="Google" id="ProtNLM"/>
    </source>
</evidence>
<dbReference type="AlphaFoldDB" id="A0A2L2LKW4"/>
<accession>A0A2L2LKW4</accession>
<dbReference type="InterPro" id="IPR013785">
    <property type="entry name" value="Aldolase_TIM"/>
</dbReference>
<evidence type="ECO:0000313" key="2">
    <source>
        <dbReference type="Proteomes" id="UP000237717"/>
    </source>
</evidence>
<dbReference type="Proteomes" id="UP000237717">
    <property type="component" value="Chromosome II"/>
</dbReference>
<dbReference type="SUPFAM" id="SSF51621">
    <property type="entry name" value="Phosphoenolpyruvate/pyruvate domain"/>
    <property type="match status" value="1"/>
</dbReference>
<dbReference type="InterPro" id="IPR015813">
    <property type="entry name" value="Pyrv/PenolPyrv_kinase-like_dom"/>
</dbReference>
<dbReference type="RefSeq" id="WP_104680100.1">
    <property type="nucleotide sequence ID" value="NZ_CP026925.1"/>
</dbReference>
<evidence type="ECO:0000313" key="1">
    <source>
        <dbReference type="EMBL" id="AVH44974.1"/>
    </source>
</evidence>